<name>A0A3B3VJU8_9TELE</name>
<dbReference type="GeneTree" id="ENSGT00960000186833"/>
<sequence>MSCDVVSSNQSGVLKHNTLTLGMLYQGGGHGQGRSTTLNFNLYNNTRHEPPAGRWLPLPPPPSAITVSILMREPDYITTWSNVQISCQVFWGNPDI</sequence>
<accession>A0A3B3VJU8</accession>
<dbReference type="Ensembl" id="ENSPLAT00000017729.1">
    <property type="protein sequence ID" value="ENSPLAP00000026050.1"/>
    <property type="gene ID" value="ENSPLAG00000013525.1"/>
</dbReference>
<proteinExistence type="predicted"/>
<dbReference type="Proteomes" id="UP000261500">
    <property type="component" value="Unplaced"/>
</dbReference>
<evidence type="ECO:0000313" key="1">
    <source>
        <dbReference type="Ensembl" id="ENSPLAP00000026050.1"/>
    </source>
</evidence>
<dbReference type="Ensembl" id="ENSPLAT00000031599.1">
    <property type="protein sequence ID" value="ENSPLAP00000017809.1"/>
    <property type="gene ID" value="ENSPLAG00000022297.1"/>
</dbReference>
<dbReference type="AlphaFoldDB" id="A0A3B3VJU8"/>
<evidence type="ECO:0000313" key="2">
    <source>
        <dbReference type="Proteomes" id="UP000261500"/>
    </source>
</evidence>
<organism evidence="1 2">
    <name type="scientific">Poecilia latipinna</name>
    <name type="common">sailfin molly</name>
    <dbReference type="NCBI Taxonomy" id="48699"/>
    <lineage>
        <taxon>Eukaryota</taxon>
        <taxon>Metazoa</taxon>
        <taxon>Chordata</taxon>
        <taxon>Craniata</taxon>
        <taxon>Vertebrata</taxon>
        <taxon>Euteleostomi</taxon>
        <taxon>Actinopterygii</taxon>
        <taxon>Neopterygii</taxon>
        <taxon>Teleostei</taxon>
        <taxon>Neoteleostei</taxon>
        <taxon>Acanthomorphata</taxon>
        <taxon>Ovalentaria</taxon>
        <taxon>Atherinomorphae</taxon>
        <taxon>Cyprinodontiformes</taxon>
        <taxon>Poeciliidae</taxon>
        <taxon>Poeciliinae</taxon>
        <taxon>Poecilia</taxon>
    </lineage>
</organism>
<reference evidence="1" key="1">
    <citation type="submission" date="2025-05" db="UniProtKB">
        <authorList>
            <consortium name="Ensembl"/>
        </authorList>
    </citation>
    <scope>IDENTIFICATION</scope>
</reference>
<protein>
    <submittedName>
        <fullName evidence="1">Uncharacterized protein</fullName>
    </submittedName>
</protein>
<keyword evidence="2" id="KW-1185">Reference proteome</keyword>